<sequence>MTNTRNATAKTLTAVITIDADDVVNALRDVGKARGRDDEHMRKFAAWLMGDRVSVGHIEDFGWDELRRNWFQHHVAEEYESFIGETEGWPDEQAA</sequence>
<dbReference type="AlphaFoldDB" id="A0A1B2EZR7"/>
<protein>
    <submittedName>
        <fullName evidence="1">Uncharacterized protein</fullName>
    </submittedName>
</protein>
<dbReference type="RefSeq" id="WP_099516228.1">
    <property type="nucleotide sequence ID" value="NZ_CP016621.1"/>
</dbReference>
<gene>
    <name evidence="1" type="ORF">BB934_45390</name>
</gene>
<keyword evidence="1" id="KW-0614">Plasmid</keyword>
<evidence type="ECO:0000313" key="1">
    <source>
        <dbReference type="EMBL" id="ANY85456.1"/>
    </source>
</evidence>
<organism evidence="1">
    <name type="scientific">Microvirga ossetica</name>
    <dbReference type="NCBI Taxonomy" id="1882682"/>
    <lineage>
        <taxon>Bacteria</taxon>
        <taxon>Pseudomonadati</taxon>
        <taxon>Pseudomonadota</taxon>
        <taxon>Alphaproteobacteria</taxon>
        <taxon>Hyphomicrobiales</taxon>
        <taxon>Methylobacteriaceae</taxon>
        <taxon>Microvirga</taxon>
    </lineage>
</organism>
<dbReference type="KEGG" id="moc:BB934_45390"/>
<name>A0A1B2EZR7_9HYPH</name>
<dbReference type="EMBL" id="CP016621">
    <property type="protein sequence ID" value="ANY85456.1"/>
    <property type="molecule type" value="Genomic_DNA"/>
</dbReference>
<proteinExistence type="predicted"/>
<geneLocation type="plasmid" evidence="1">
    <name>unnamed5</name>
</geneLocation>
<reference evidence="1" key="1">
    <citation type="submission" date="2016-07" db="EMBL/GenBank/DDBJ databases">
        <title>Microvirga ossetica sp. nov. a new species of rhizobia isolated from root nodules of the legume species Vicia alpestris Steven originated from North Ossetia region in the Caucasus.</title>
        <authorList>
            <person name="Safronova V.I."/>
            <person name="Kuznetsova I.G."/>
            <person name="Sazanova A.L."/>
            <person name="Belimov A."/>
            <person name="Andronov E."/>
            <person name="Osledkin Y.S."/>
            <person name="Onishchuk O.P."/>
            <person name="Kurchak O.N."/>
            <person name="Shaposhnikov A.I."/>
            <person name="Willems A."/>
            <person name="Tikhonovich I.A."/>
        </authorList>
    </citation>
    <scope>NUCLEOTIDE SEQUENCE [LARGE SCALE GENOMIC DNA]</scope>
    <source>
        <strain evidence="1">V5/3M</strain>
        <plasmid evidence="1">unnamed5</plasmid>
    </source>
</reference>
<accession>A0A1B2EZR7</accession>